<dbReference type="SUPFAM" id="SSF54897">
    <property type="entry name" value="Protease propeptides/inhibitors"/>
    <property type="match status" value="1"/>
</dbReference>
<dbReference type="GO" id="GO:0006508">
    <property type="term" value="P:proteolysis"/>
    <property type="evidence" value="ECO:0007669"/>
    <property type="project" value="UniProtKB-KW"/>
</dbReference>
<feature type="binding site" evidence="9">
    <location>
        <position position="532"/>
    </location>
    <ligand>
        <name>Ca(2+)</name>
        <dbReference type="ChEBI" id="CHEBI:29108"/>
    </ligand>
</feature>
<dbReference type="Pfam" id="PF09286">
    <property type="entry name" value="Pro-kuma_activ"/>
    <property type="match status" value="1"/>
</dbReference>
<gene>
    <name evidence="12" type="ORF">SELO1098_LOCUS14611</name>
</gene>
<name>A0A7S3M698_9STRA</name>
<evidence type="ECO:0000259" key="11">
    <source>
        <dbReference type="PROSITE" id="PS51695"/>
    </source>
</evidence>
<feature type="signal peptide" evidence="10">
    <location>
        <begin position="1"/>
        <end position="16"/>
    </location>
</feature>
<sequence length="555" mass="59780">MFIPLALVVTLALVSGLEFPGAKKHAAMWKLDETLTISSDSSLTMRIALNPRNAAELTDKVHSIADPKSANFRKYLDNKQITELVGVSQADMDRVLAWARESNFEVVEVPQNRDWITVRATAGAIEKGLKTKLASWTSDINGQRKIGAVESYTIPDHVADVIQFIPGMTSFSFGSWRPVVQSADAAAVKEPNGVPAAVTPATIWKTYQTPTEGSHGSKLGSQAVIEYGKSANFNTADLQSFFKQLNPEQLGETCGVAYGDNNGDVRASVEANLDVQYIMATGQFVNTTTYKIAEPGVGIEDQMLDYTYIVGNQTQPALVHSISYGEYGGDYDNATDQRFNYELQKMAARGITVLLASGDNGVGCDKAGTTQEYDYPSSPYITMVGATYVDSSSGDEVGATLSSGGFSKDFYRPSWQDSAVNGYFASPTYKAHTPSETFYRDGRAYPDVAAFGQNVQVVTGGKASGVSGTSCSAPIFAGIVANLNHELMSQGLAPMGWINPWLYANPQMFTDVTSGSNPYEKCDGFFAGPGWDPVTGLGTPIYPEMLKAAFPAKKQ</sequence>
<dbReference type="SMART" id="SM00944">
    <property type="entry name" value="Pro-kuma_activ"/>
    <property type="match status" value="1"/>
</dbReference>
<organism evidence="12">
    <name type="scientific">Spumella elongata</name>
    <dbReference type="NCBI Taxonomy" id="89044"/>
    <lineage>
        <taxon>Eukaryota</taxon>
        <taxon>Sar</taxon>
        <taxon>Stramenopiles</taxon>
        <taxon>Ochrophyta</taxon>
        <taxon>Chrysophyceae</taxon>
        <taxon>Chromulinales</taxon>
        <taxon>Chromulinaceae</taxon>
        <taxon>Spumella</taxon>
    </lineage>
</organism>
<feature type="binding site" evidence="9">
    <location>
        <position position="511"/>
    </location>
    <ligand>
        <name>Ca(2+)</name>
        <dbReference type="ChEBI" id="CHEBI:29108"/>
    </ligand>
</feature>
<dbReference type="Gene3D" id="3.40.50.200">
    <property type="entry name" value="Peptidase S8/S53 domain"/>
    <property type="match status" value="1"/>
</dbReference>
<keyword evidence="6" id="KW-0865">Zymogen</keyword>
<feature type="chain" id="PRO_5030688760" description="subtilisin" evidence="10">
    <location>
        <begin position="17"/>
        <end position="555"/>
    </location>
</feature>
<dbReference type="PANTHER" id="PTHR14218">
    <property type="entry name" value="PROTEASE S8 TRIPEPTIDYL PEPTIDASE I CLN2"/>
    <property type="match status" value="1"/>
</dbReference>
<feature type="binding site" evidence="9">
    <location>
        <position position="512"/>
    </location>
    <ligand>
        <name>Ca(2+)</name>
        <dbReference type="ChEBI" id="CHEBI:29108"/>
    </ligand>
</feature>
<evidence type="ECO:0000256" key="2">
    <source>
        <dbReference type="ARBA" id="ARBA00022723"/>
    </source>
</evidence>
<evidence type="ECO:0000256" key="3">
    <source>
        <dbReference type="ARBA" id="ARBA00022801"/>
    </source>
</evidence>
<dbReference type="InterPro" id="IPR036852">
    <property type="entry name" value="Peptidase_S8/S53_dom_sf"/>
</dbReference>
<proteinExistence type="predicted"/>
<keyword evidence="2 9" id="KW-0479">Metal-binding</keyword>
<dbReference type="SUPFAM" id="SSF52743">
    <property type="entry name" value="Subtilisin-like"/>
    <property type="match status" value="1"/>
</dbReference>
<comment type="catalytic activity">
    <reaction evidence="7">
        <text>Hydrolysis of proteins with broad specificity for peptide bonds, and a preference for a large uncharged residue in P1. Hydrolyzes peptide amides.</text>
        <dbReference type="EC" id="3.4.21.62"/>
    </reaction>
</comment>
<dbReference type="GO" id="GO:0008240">
    <property type="term" value="F:tripeptidyl-peptidase activity"/>
    <property type="evidence" value="ECO:0007669"/>
    <property type="project" value="TreeGrafter"/>
</dbReference>
<evidence type="ECO:0000256" key="9">
    <source>
        <dbReference type="PROSITE-ProRule" id="PRU01032"/>
    </source>
</evidence>
<dbReference type="GO" id="GO:0046872">
    <property type="term" value="F:metal ion binding"/>
    <property type="evidence" value="ECO:0007669"/>
    <property type="project" value="UniProtKB-UniRule"/>
</dbReference>
<reference evidence="12" key="1">
    <citation type="submission" date="2021-01" db="EMBL/GenBank/DDBJ databases">
        <authorList>
            <person name="Corre E."/>
            <person name="Pelletier E."/>
            <person name="Niang G."/>
            <person name="Scheremetjew M."/>
            <person name="Finn R."/>
            <person name="Kale V."/>
            <person name="Holt S."/>
            <person name="Cochrane G."/>
            <person name="Meng A."/>
            <person name="Brown T."/>
            <person name="Cohen L."/>
        </authorList>
    </citation>
    <scope>NUCLEOTIDE SEQUENCE</scope>
    <source>
        <strain evidence="12">CCAP 955/1</strain>
    </source>
</reference>
<evidence type="ECO:0000256" key="1">
    <source>
        <dbReference type="ARBA" id="ARBA00022670"/>
    </source>
</evidence>
<feature type="active site" description="Charge relay system" evidence="9">
    <location>
        <position position="274"/>
    </location>
</feature>
<keyword evidence="4 9" id="KW-0720">Serine protease</keyword>
<comment type="cofactor">
    <cofactor evidence="9">
        <name>Ca(2+)</name>
        <dbReference type="ChEBI" id="CHEBI:29108"/>
    </cofactor>
    <text evidence="9">Binds 1 Ca(2+) ion per subunit.</text>
</comment>
<keyword evidence="10" id="KW-0732">Signal</keyword>
<dbReference type="PANTHER" id="PTHR14218:SF15">
    <property type="entry name" value="TRIPEPTIDYL-PEPTIDASE 1"/>
    <property type="match status" value="1"/>
</dbReference>
<dbReference type="EC" id="3.4.21.62" evidence="8"/>
<feature type="domain" description="Peptidase S53" evidence="11">
    <location>
        <begin position="197"/>
        <end position="552"/>
    </location>
</feature>
<evidence type="ECO:0000256" key="4">
    <source>
        <dbReference type="ARBA" id="ARBA00022825"/>
    </source>
</evidence>
<evidence type="ECO:0000256" key="10">
    <source>
        <dbReference type="SAM" id="SignalP"/>
    </source>
</evidence>
<dbReference type="InterPro" id="IPR000209">
    <property type="entry name" value="Peptidase_S8/S53_dom"/>
</dbReference>
<evidence type="ECO:0000256" key="6">
    <source>
        <dbReference type="ARBA" id="ARBA00023145"/>
    </source>
</evidence>
<feature type="active site" description="Charge relay system" evidence="9">
    <location>
        <position position="270"/>
    </location>
</feature>
<dbReference type="PROSITE" id="PS51695">
    <property type="entry name" value="SEDOLISIN"/>
    <property type="match status" value="1"/>
</dbReference>
<dbReference type="CDD" id="cd11377">
    <property type="entry name" value="Pro-peptidase_S53"/>
    <property type="match status" value="1"/>
</dbReference>
<dbReference type="EMBL" id="HBIC01029032">
    <property type="protein sequence ID" value="CAE0285770.1"/>
    <property type="molecule type" value="Transcribed_RNA"/>
</dbReference>
<feature type="active site" description="Charge relay system" evidence="9">
    <location>
        <position position="470"/>
    </location>
</feature>
<keyword evidence="3 9" id="KW-0378">Hydrolase</keyword>
<keyword evidence="5 9" id="KW-0106">Calcium</keyword>
<evidence type="ECO:0000256" key="5">
    <source>
        <dbReference type="ARBA" id="ARBA00022837"/>
    </source>
</evidence>
<evidence type="ECO:0000256" key="7">
    <source>
        <dbReference type="ARBA" id="ARBA00023529"/>
    </source>
</evidence>
<dbReference type="GO" id="GO:0004252">
    <property type="term" value="F:serine-type endopeptidase activity"/>
    <property type="evidence" value="ECO:0007669"/>
    <property type="project" value="UniProtKB-UniRule"/>
</dbReference>
<dbReference type="InterPro" id="IPR030400">
    <property type="entry name" value="Sedolisin_dom"/>
</dbReference>
<keyword evidence="1 9" id="KW-0645">Protease</keyword>
<evidence type="ECO:0000256" key="8">
    <source>
        <dbReference type="ARBA" id="ARBA00023619"/>
    </source>
</evidence>
<dbReference type="InterPro" id="IPR015366">
    <property type="entry name" value="S53_propep"/>
</dbReference>
<protein>
    <recommendedName>
        <fullName evidence="8">subtilisin</fullName>
        <ecNumber evidence="8">3.4.21.62</ecNumber>
    </recommendedName>
</protein>
<dbReference type="InterPro" id="IPR050819">
    <property type="entry name" value="Tripeptidyl-peptidase_I"/>
</dbReference>
<dbReference type="AlphaFoldDB" id="A0A7S3M698"/>
<dbReference type="Pfam" id="PF00082">
    <property type="entry name" value="Peptidase_S8"/>
    <property type="match status" value="1"/>
</dbReference>
<dbReference type="CDD" id="cd04056">
    <property type="entry name" value="Peptidases_S53"/>
    <property type="match status" value="1"/>
</dbReference>
<feature type="binding site" evidence="9">
    <location>
        <position position="530"/>
    </location>
    <ligand>
        <name>Ca(2+)</name>
        <dbReference type="ChEBI" id="CHEBI:29108"/>
    </ligand>
</feature>
<accession>A0A7S3M698</accession>
<evidence type="ECO:0000313" key="12">
    <source>
        <dbReference type="EMBL" id="CAE0285770.1"/>
    </source>
</evidence>